<organism evidence="5 6">
    <name type="scientific">Methylophaga thiooxydans</name>
    <dbReference type="NCBI Taxonomy" id="392484"/>
    <lineage>
        <taxon>Bacteria</taxon>
        <taxon>Pseudomonadati</taxon>
        <taxon>Pseudomonadota</taxon>
        <taxon>Gammaproteobacteria</taxon>
        <taxon>Thiotrichales</taxon>
        <taxon>Piscirickettsiaceae</taxon>
        <taxon>Methylophaga</taxon>
    </lineage>
</organism>
<dbReference type="AlphaFoldDB" id="A0A0A0BCB5"/>
<evidence type="ECO:0000256" key="1">
    <source>
        <dbReference type="ARBA" id="ARBA00001917"/>
    </source>
</evidence>
<dbReference type="GO" id="GO:0016628">
    <property type="term" value="F:oxidoreductase activity, acting on the CH-CH group of donors, NAD or NADP as acceptor"/>
    <property type="evidence" value="ECO:0007669"/>
    <property type="project" value="UniProtKB-ARBA"/>
</dbReference>
<keyword evidence="3" id="KW-0560">Oxidoreductase</keyword>
<evidence type="ECO:0000256" key="3">
    <source>
        <dbReference type="ARBA" id="ARBA00023002"/>
    </source>
</evidence>
<dbReference type="Proteomes" id="UP000029999">
    <property type="component" value="Unassembled WGS sequence"/>
</dbReference>
<feature type="domain" description="NADH:flavin oxidoreductase/NADH oxidase N-terminal" evidence="4">
    <location>
        <begin position="11"/>
        <end position="342"/>
    </location>
</feature>
<evidence type="ECO:0000259" key="4">
    <source>
        <dbReference type="Pfam" id="PF00724"/>
    </source>
</evidence>
<reference evidence="5 6" key="1">
    <citation type="submission" date="2014-09" db="EMBL/GenBank/DDBJ databases">
        <authorList>
            <person name="Grob C."/>
            <person name="Taubert M."/>
            <person name="Howat A.M."/>
            <person name="Burns O.J."/>
            <person name="Dixon J.L."/>
            <person name="Chen Y."/>
            <person name="Murrell J.C."/>
        </authorList>
    </citation>
    <scope>NUCLEOTIDE SEQUENCE [LARGE SCALE GENOMIC DNA]</scope>
    <source>
        <strain evidence="5">L4</strain>
    </source>
</reference>
<evidence type="ECO:0000313" key="6">
    <source>
        <dbReference type="Proteomes" id="UP000029999"/>
    </source>
</evidence>
<dbReference type="FunFam" id="3.20.20.70:FF:000059">
    <property type="entry name" value="N-ethylmaleimide reductase, FMN-linked"/>
    <property type="match status" value="1"/>
</dbReference>
<comment type="caution">
    <text evidence="5">The sequence shown here is derived from an EMBL/GenBank/DDBJ whole genome shotgun (WGS) entry which is preliminary data.</text>
</comment>
<dbReference type="RefSeq" id="WP_036314914.1">
    <property type="nucleotide sequence ID" value="NZ_JRQD01000005.1"/>
</dbReference>
<sequence>MNDSVKPALDLLSPLQMGALTLKNRFIMAPLTRNRAGEGLVPTEMMVEYYRQRASAGLIITEATLVTEDGIGYPNIPGIYSQDQVKAWKDVTDAVHQAGGKIFMQIWHCGRVGHSSMMPGGRLPMAPSAIKPAGEVMTYEGMKPYETPQAMTSSEIATVIEQFREGAYNALSAGFDGVEVHGANGYLLDQFLRDGSNQRTDEYGGNLENRARLLFEVMDEVCKIWGPDRVGVRLSPLQPFNDIKDSQPEQTFRYAVEKLNQYGLAYLHITEMGTDAPGAAGPEFDISTLRKLWNGVYMSNFDYTLEKANDAIQNGDVDAISFGKLFIANPDLPVRYIKQAPLNEPDPSTFYGGDERGYIDYPFLEA</sequence>
<dbReference type="STRING" id="392484.LP43_2086"/>
<comment type="cofactor">
    <cofactor evidence="1">
        <name>FMN</name>
        <dbReference type="ChEBI" id="CHEBI:58210"/>
    </cofactor>
</comment>
<name>A0A0A0BCB5_9GAMM</name>
<dbReference type="PANTHER" id="PTHR22893">
    <property type="entry name" value="NADH OXIDOREDUCTASE-RELATED"/>
    <property type="match status" value="1"/>
</dbReference>
<dbReference type="Gene3D" id="3.20.20.70">
    <property type="entry name" value="Aldolase class I"/>
    <property type="match status" value="1"/>
</dbReference>
<evidence type="ECO:0000313" key="5">
    <source>
        <dbReference type="EMBL" id="KGM06213.1"/>
    </source>
</evidence>
<dbReference type="SUPFAM" id="SSF51395">
    <property type="entry name" value="FMN-linked oxidoreductases"/>
    <property type="match status" value="1"/>
</dbReference>
<evidence type="ECO:0000256" key="2">
    <source>
        <dbReference type="ARBA" id="ARBA00005979"/>
    </source>
</evidence>
<comment type="similarity">
    <text evidence="2">Belongs to the NADH:flavin oxidoreductase/NADH oxidase family.</text>
</comment>
<dbReference type="CDD" id="cd02933">
    <property type="entry name" value="OYE_like_FMN"/>
    <property type="match status" value="1"/>
</dbReference>
<dbReference type="InterPro" id="IPR001155">
    <property type="entry name" value="OxRdtase_FMN_N"/>
</dbReference>
<dbReference type="EMBL" id="JRQD01000005">
    <property type="protein sequence ID" value="KGM06213.1"/>
    <property type="molecule type" value="Genomic_DNA"/>
</dbReference>
<dbReference type="Pfam" id="PF00724">
    <property type="entry name" value="Oxidored_FMN"/>
    <property type="match status" value="1"/>
</dbReference>
<proteinExistence type="inferred from homology"/>
<accession>A0A0A0BCB5</accession>
<dbReference type="GO" id="GO:0005829">
    <property type="term" value="C:cytosol"/>
    <property type="evidence" value="ECO:0007669"/>
    <property type="project" value="TreeGrafter"/>
</dbReference>
<dbReference type="InterPro" id="IPR045247">
    <property type="entry name" value="Oye-like"/>
</dbReference>
<dbReference type="GO" id="GO:0010181">
    <property type="term" value="F:FMN binding"/>
    <property type="evidence" value="ECO:0007669"/>
    <property type="project" value="InterPro"/>
</dbReference>
<dbReference type="InterPro" id="IPR013785">
    <property type="entry name" value="Aldolase_TIM"/>
</dbReference>
<dbReference type="PANTHER" id="PTHR22893:SF98">
    <property type="entry name" value="OXIDOREDUCTASE"/>
    <property type="match status" value="1"/>
</dbReference>
<protein>
    <submittedName>
        <fullName evidence="5">NADH:flavin oxidoreductase, Old Yellow Enzyme family</fullName>
    </submittedName>
</protein>
<gene>
    <name evidence="5" type="ORF">LP43_2086</name>
</gene>